<gene>
    <name evidence="1" type="ORF">EN45_108730</name>
</gene>
<name>A0A167PST2_PENCH</name>
<dbReference type="EMBL" id="CM002801">
    <property type="protein sequence ID" value="KZN83765.1"/>
    <property type="molecule type" value="Genomic_DNA"/>
</dbReference>
<organism evidence="1">
    <name type="scientific">Penicillium chrysogenum</name>
    <name type="common">Penicillium notatum</name>
    <dbReference type="NCBI Taxonomy" id="5076"/>
    <lineage>
        <taxon>Eukaryota</taxon>
        <taxon>Fungi</taxon>
        <taxon>Dikarya</taxon>
        <taxon>Ascomycota</taxon>
        <taxon>Pezizomycotina</taxon>
        <taxon>Eurotiomycetes</taxon>
        <taxon>Eurotiomycetidae</taxon>
        <taxon>Eurotiales</taxon>
        <taxon>Aspergillaceae</taxon>
        <taxon>Penicillium</taxon>
        <taxon>Penicillium chrysogenum species complex</taxon>
    </lineage>
</organism>
<evidence type="ECO:0000313" key="1">
    <source>
        <dbReference type="EMBL" id="KZN83765.1"/>
    </source>
</evidence>
<dbReference type="Proteomes" id="UP000076449">
    <property type="component" value="Chromosome IV"/>
</dbReference>
<sequence length="203" mass="22236">MAPKQCPGFSSLTPRIFRQLSIPHSAFPRSAPPDQAVDWLRWRSRNGYDMGEPSLGTVKFGTILPIALCADVIAASPQPLARRQQPDGIAKVDLPSTTGEAKFLGANIIYGFPDNGVGWGNGGYAEYIGRFNSTLSNYRTTREYGGDFILFLVHDLWGADGVTSDDGLYPGDNGDFSEFEKFLKQVKRDLEANDILDSLAIDV</sequence>
<accession>A0A167PST2</accession>
<protein>
    <submittedName>
        <fullName evidence="1">Uncharacterized protein</fullName>
    </submittedName>
</protein>
<dbReference type="AlphaFoldDB" id="A0A167PST2"/>
<proteinExistence type="predicted"/>
<reference evidence="1" key="1">
    <citation type="journal article" date="2014" name="Genome Announc.">
        <title>Complete sequencing and chromosome-scale genome assembly of the industrial progenitor strain P2niaD18 from the penicillin producer Penicillium chrysogenum.</title>
        <authorList>
            <person name="Specht T."/>
            <person name="Dahlmann T.A."/>
            <person name="Zadra I."/>
            <person name="Kurnsteiner H."/>
            <person name="Kuck U."/>
        </authorList>
    </citation>
    <scope>NUCLEOTIDE SEQUENCE [LARGE SCALE GENOMIC DNA]</scope>
    <source>
        <strain evidence="1">P2niaD18</strain>
    </source>
</reference>